<dbReference type="InterPro" id="IPR018060">
    <property type="entry name" value="HTH_AraC"/>
</dbReference>
<evidence type="ECO:0000256" key="3">
    <source>
        <dbReference type="ARBA" id="ARBA00023163"/>
    </source>
</evidence>
<evidence type="ECO:0000256" key="2">
    <source>
        <dbReference type="ARBA" id="ARBA00023125"/>
    </source>
</evidence>
<organism evidence="5 6">
    <name type="scientific">Acinetobacter gerneri</name>
    <dbReference type="NCBI Taxonomy" id="202952"/>
    <lineage>
        <taxon>Bacteria</taxon>
        <taxon>Pseudomonadati</taxon>
        <taxon>Pseudomonadota</taxon>
        <taxon>Gammaproteobacteria</taxon>
        <taxon>Moraxellales</taxon>
        <taxon>Moraxellaceae</taxon>
        <taxon>Acinetobacter</taxon>
    </lineage>
</organism>
<name>A0AAW8JEG7_9GAMM</name>
<keyword evidence="1" id="KW-0805">Transcription regulation</keyword>
<dbReference type="InterPro" id="IPR020449">
    <property type="entry name" value="Tscrpt_reg_AraC-type_HTH"/>
</dbReference>
<dbReference type="PRINTS" id="PR00032">
    <property type="entry name" value="HTHARAC"/>
</dbReference>
<dbReference type="InterPro" id="IPR009057">
    <property type="entry name" value="Homeodomain-like_sf"/>
</dbReference>
<comment type="caution">
    <text evidence="5">The sequence shown here is derived from an EMBL/GenBank/DDBJ whole genome shotgun (WGS) entry which is preliminary data.</text>
</comment>
<sequence>MSNRNTSSDAGVFLWMTYQTMQKMGLDSAAIFASVHLPDQLPDKNVRRANSTQQRFWQAAEQISQDHCIGLHVGEHMPTFRGQVIEYLFLSSPTFGEGLARTIKYQAILSNALSLELVELEDVAIIRGLEHPVRHYLECAIGLLLNFFKHMSNQQFQAQKITLNSADNDDPLEYQRVWNCPVEFNAEHGSIYFDKALLDIPSPAAEPELLKIHENIASHHLDILEKHQLIIQIEKILSRGALEKGQIDQQQIAQLLGKHPRTLRQDLQLLNTTFDKIIANYREKLARRLLSQTHESLEQIVYLTGFSEPSAFSRAFKRWTGETPSAYRLRKQNKNEFD</sequence>
<evidence type="ECO:0000313" key="5">
    <source>
        <dbReference type="EMBL" id="MDQ9070015.1"/>
    </source>
</evidence>
<dbReference type="AlphaFoldDB" id="A0AAW8JEG7"/>
<accession>A0AAW8JEG7</accession>
<protein>
    <submittedName>
        <fullName evidence="5">AraC family transcriptional regulator</fullName>
    </submittedName>
</protein>
<dbReference type="Pfam" id="PF12833">
    <property type="entry name" value="HTH_18"/>
    <property type="match status" value="1"/>
</dbReference>
<proteinExistence type="predicted"/>
<evidence type="ECO:0000313" key="6">
    <source>
        <dbReference type="Proteomes" id="UP001243195"/>
    </source>
</evidence>
<dbReference type="SUPFAM" id="SSF46689">
    <property type="entry name" value="Homeodomain-like"/>
    <property type="match status" value="1"/>
</dbReference>
<keyword evidence="3" id="KW-0804">Transcription</keyword>
<dbReference type="PANTHER" id="PTHR47894">
    <property type="entry name" value="HTH-TYPE TRANSCRIPTIONAL REGULATOR GADX"/>
    <property type="match status" value="1"/>
</dbReference>
<feature type="domain" description="HTH araC/xylS-type" evidence="4">
    <location>
        <begin position="227"/>
        <end position="330"/>
    </location>
</feature>
<dbReference type="SMART" id="SM00342">
    <property type="entry name" value="HTH_ARAC"/>
    <property type="match status" value="1"/>
</dbReference>
<evidence type="ECO:0000256" key="1">
    <source>
        <dbReference type="ARBA" id="ARBA00023015"/>
    </source>
</evidence>
<dbReference type="GO" id="GO:0005829">
    <property type="term" value="C:cytosol"/>
    <property type="evidence" value="ECO:0007669"/>
    <property type="project" value="TreeGrafter"/>
</dbReference>
<dbReference type="GO" id="GO:0000976">
    <property type="term" value="F:transcription cis-regulatory region binding"/>
    <property type="evidence" value="ECO:0007669"/>
    <property type="project" value="TreeGrafter"/>
</dbReference>
<dbReference type="PANTHER" id="PTHR47894:SF1">
    <property type="entry name" value="HTH-TYPE TRANSCRIPTIONAL REGULATOR VQSM"/>
    <property type="match status" value="1"/>
</dbReference>
<dbReference type="InterPro" id="IPR032687">
    <property type="entry name" value="AraC-type_N"/>
</dbReference>
<reference evidence="5" key="1">
    <citation type="submission" date="2023-08" db="EMBL/GenBank/DDBJ databases">
        <title>Emergence of clinically-relevant ST2 carbapenem-resistant Acinetobacter baumannii strains in hospital sewages in Zhejiang, East of China.</title>
        <authorList>
            <person name="Kaichao C."/>
            <person name="Zhang R."/>
        </authorList>
    </citation>
    <scope>NUCLEOTIDE SEQUENCE</scope>
    <source>
        <strain evidence="5">M-SY-60</strain>
    </source>
</reference>
<dbReference type="PROSITE" id="PS01124">
    <property type="entry name" value="HTH_ARAC_FAMILY_2"/>
    <property type="match status" value="1"/>
</dbReference>
<keyword evidence="2" id="KW-0238">DNA-binding</keyword>
<dbReference type="Gene3D" id="1.10.10.60">
    <property type="entry name" value="Homeodomain-like"/>
    <property type="match status" value="1"/>
</dbReference>
<dbReference type="Pfam" id="PF12625">
    <property type="entry name" value="Arabinose_bd"/>
    <property type="match status" value="1"/>
</dbReference>
<gene>
    <name evidence="5" type="ORF">RFH51_00840</name>
</gene>
<evidence type="ECO:0000259" key="4">
    <source>
        <dbReference type="PROSITE" id="PS01124"/>
    </source>
</evidence>
<dbReference type="EMBL" id="JAVIDA010000001">
    <property type="protein sequence ID" value="MDQ9070015.1"/>
    <property type="molecule type" value="Genomic_DNA"/>
</dbReference>
<dbReference type="GO" id="GO:0003700">
    <property type="term" value="F:DNA-binding transcription factor activity"/>
    <property type="evidence" value="ECO:0007669"/>
    <property type="project" value="InterPro"/>
</dbReference>
<dbReference type="Proteomes" id="UP001243195">
    <property type="component" value="Unassembled WGS sequence"/>
</dbReference>
<dbReference type="RefSeq" id="WP_308955179.1">
    <property type="nucleotide sequence ID" value="NZ_JAVICY010000001.1"/>
</dbReference>